<evidence type="ECO:0000313" key="5">
    <source>
        <dbReference type="Proteomes" id="UP001582793"/>
    </source>
</evidence>
<evidence type="ECO:0000259" key="3">
    <source>
        <dbReference type="PROSITE" id="PS50075"/>
    </source>
</evidence>
<dbReference type="Pfam" id="PF00550">
    <property type="entry name" value="PP-binding"/>
    <property type="match status" value="1"/>
</dbReference>
<sequence length="83" mass="9091">MDKADVLDELRTIYAEALEYPKEVLTPDAHLEAELGIDSLKQTELLNRVTEHFGMERVPDGGVETLDSIAAVVLASAHRTGSK</sequence>
<accession>A0ABV5CWU6</accession>
<protein>
    <submittedName>
        <fullName evidence="4">Phosphopantetheine-binding protein</fullName>
    </submittedName>
</protein>
<dbReference type="InterPro" id="IPR036736">
    <property type="entry name" value="ACP-like_sf"/>
</dbReference>
<dbReference type="Proteomes" id="UP001582793">
    <property type="component" value="Unassembled WGS sequence"/>
</dbReference>
<organism evidence="4 5">
    <name type="scientific">Polymorphospora lycopeni</name>
    <dbReference type="NCBI Taxonomy" id="3140240"/>
    <lineage>
        <taxon>Bacteria</taxon>
        <taxon>Bacillati</taxon>
        <taxon>Actinomycetota</taxon>
        <taxon>Actinomycetes</taxon>
        <taxon>Micromonosporales</taxon>
        <taxon>Micromonosporaceae</taxon>
        <taxon>Polymorphospora</taxon>
    </lineage>
</organism>
<keyword evidence="1" id="KW-0596">Phosphopantetheine</keyword>
<evidence type="ECO:0000313" key="4">
    <source>
        <dbReference type="EMBL" id="MFB6396266.1"/>
    </source>
</evidence>
<feature type="domain" description="Carrier" evidence="3">
    <location>
        <begin position="1"/>
        <end position="80"/>
    </location>
</feature>
<dbReference type="RefSeq" id="WP_375735770.1">
    <property type="nucleotide sequence ID" value="NZ_JBCGDC010000085.1"/>
</dbReference>
<evidence type="ECO:0000256" key="1">
    <source>
        <dbReference type="ARBA" id="ARBA00022450"/>
    </source>
</evidence>
<keyword evidence="5" id="KW-1185">Reference proteome</keyword>
<dbReference type="EMBL" id="JBCGDC010000085">
    <property type="protein sequence ID" value="MFB6396266.1"/>
    <property type="molecule type" value="Genomic_DNA"/>
</dbReference>
<reference evidence="4 5" key="1">
    <citation type="submission" date="2024-04" db="EMBL/GenBank/DDBJ databases">
        <title>Polymorphospora sp. isolated from Baiyangdian Lake in Xiong'an New Area.</title>
        <authorList>
            <person name="Zhang X."/>
            <person name="Liu J."/>
        </authorList>
    </citation>
    <scope>NUCLEOTIDE SEQUENCE [LARGE SCALE GENOMIC DNA]</scope>
    <source>
        <strain evidence="4 5">2-325</strain>
    </source>
</reference>
<dbReference type="InterPro" id="IPR006162">
    <property type="entry name" value="Ppantetheine_attach_site"/>
</dbReference>
<comment type="caution">
    <text evidence="4">The sequence shown here is derived from an EMBL/GenBank/DDBJ whole genome shotgun (WGS) entry which is preliminary data.</text>
</comment>
<dbReference type="SUPFAM" id="SSF47336">
    <property type="entry name" value="ACP-like"/>
    <property type="match status" value="1"/>
</dbReference>
<gene>
    <name evidence="4" type="ORF">AAFH96_24625</name>
</gene>
<proteinExistence type="predicted"/>
<dbReference type="InterPro" id="IPR009081">
    <property type="entry name" value="PP-bd_ACP"/>
</dbReference>
<dbReference type="PROSITE" id="PS50075">
    <property type="entry name" value="CARRIER"/>
    <property type="match status" value="1"/>
</dbReference>
<keyword evidence="2" id="KW-0597">Phosphoprotein</keyword>
<evidence type="ECO:0000256" key="2">
    <source>
        <dbReference type="ARBA" id="ARBA00022553"/>
    </source>
</evidence>
<dbReference type="Gene3D" id="1.10.1200.10">
    <property type="entry name" value="ACP-like"/>
    <property type="match status" value="1"/>
</dbReference>
<dbReference type="PROSITE" id="PS00012">
    <property type="entry name" value="PHOSPHOPANTETHEINE"/>
    <property type="match status" value="1"/>
</dbReference>
<name>A0ABV5CWU6_9ACTN</name>